<comment type="similarity">
    <text evidence="3">Belongs to the NPH3 family.</text>
</comment>
<protein>
    <recommendedName>
        <fullName evidence="10">BTB domain-containing protein</fullName>
    </recommendedName>
</protein>
<evidence type="ECO:0000256" key="4">
    <source>
        <dbReference type="SAM" id="Coils"/>
    </source>
</evidence>
<evidence type="ECO:0000256" key="1">
    <source>
        <dbReference type="ARBA" id="ARBA00004906"/>
    </source>
</evidence>
<evidence type="ECO:0000256" key="3">
    <source>
        <dbReference type="PROSITE-ProRule" id="PRU00982"/>
    </source>
</evidence>
<name>A0A8J5GWY8_ZINOF</name>
<dbReference type="InterPro" id="IPR043454">
    <property type="entry name" value="NPH3/RPT2-like"/>
</dbReference>
<dbReference type="InterPro" id="IPR011333">
    <property type="entry name" value="SKP1/BTB/POZ_sf"/>
</dbReference>
<feature type="coiled-coil region" evidence="4">
    <location>
        <begin position="339"/>
        <end position="373"/>
    </location>
</feature>
<evidence type="ECO:0000259" key="7">
    <source>
        <dbReference type="PROSITE" id="PS51649"/>
    </source>
</evidence>
<dbReference type="PROSITE" id="PS50097">
    <property type="entry name" value="BTB"/>
    <property type="match status" value="1"/>
</dbReference>
<dbReference type="Proteomes" id="UP000734854">
    <property type="component" value="Unassembled WGS sequence"/>
</dbReference>
<dbReference type="Pfam" id="PF00651">
    <property type="entry name" value="BTB"/>
    <property type="match status" value="1"/>
</dbReference>
<comment type="caution">
    <text evidence="8">The sequence shown here is derived from an EMBL/GenBank/DDBJ whole genome shotgun (WGS) entry which is preliminary data.</text>
</comment>
<dbReference type="UniPathway" id="UPA00143"/>
<proteinExistence type="inferred from homology"/>
<dbReference type="SUPFAM" id="SSF54695">
    <property type="entry name" value="POZ domain"/>
    <property type="match status" value="1"/>
</dbReference>
<gene>
    <name evidence="8" type="ORF">ZIOFF_029614</name>
</gene>
<evidence type="ECO:0000313" key="8">
    <source>
        <dbReference type="EMBL" id="KAG6511546.1"/>
    </source>
</evidence>
<feature type="compositionally biased region" description="Acidic residues" evidence="5">
    <location>
        <begin position="13"/>
        <end position="30"/>
    </location>
</feature>
<evidence type="ECO:0000313" key="9">
    <source>
        <dbReference type="Proteomes" id="UP000734854"/>
    </source>
</evidence>
<reference evidence="8 9" key="1">
    <citation type="submission" date="2020-08" db="EMBL/GenBank/DDBJ databases">
        <title>Plant Genome Project.</title>
        <authorList>
            <person name="Zhang R.-G."/>
        </authorList>
    </citation>
    <scope>NUCLEOTIDE SEQUENCE [LARGE SCALE GENOMIC DNA]</scope>
    <source>
        <tissue evidence="8">Rhizome</tissue>
    </source>
</reference>
<evidence type="ECO:0000256" key="5">
    <source>
        <dbReference type="SAM" id="MobiDB-lite"/>
    </source>
</evidence>
<feature type="domain" description="NPH3" evidence="7">
    <location>
        <begin position="228"/>
        <end position="288"/>
    </location>
</feature>
<dbReference type="InterPro" id="IPR027356">
    <property type="entry name" value="NPH3_dom"/>
</dbReference>
<evidence type="ECO:0000256" key="2">
    <source>
        <dbReference type="ARBA" id="ARBA00022786"/>
    </source>
</evidence>
<dbReference type="PANTHER" id="PTHR32370">
    <property type="entry name" value="OS12G0117600 PROTEIN"/>
    <property type="match status" value="1"/>
</dbReference>
<feature type="region of interest" description="Disordered" evidence="5">
    <location>
        <begin position="424"/>
        <end position="461"/>
    </location>
</feature>
<keyword evidence="2" id="KW-0833">Ubl conjugation pathway</keyword>
<evidence type="ECO:0000259" key="6">
    <source>
        <dbReference type="PROSITE" id="PS50097"/>
    </source>
</evidence>
<feature type="region of interest" description="Disordered" evidence="5">
    <location>
        <begin position="1"/>
        <end position="38"/>
    </location>
</feature>
<accession>A0A8J5GWY8</accession>
<dbReference type="PROSITE" id="PS51649">
    <property type="entry name" value="NPH3"/>
    <property type="match status" value="1"/>
</dbReference>
<comment type="pathway">
    <text evidence="1">Protein modification; protein ubiquitination.</text>
</comment>
<feature type="domain" description="BTB" evidence="6">
    <location>
        <begin position="67"/>
        <end position="131"/>
    </location>
</feature>
<sequence length="461" mass="49689">MRGWQGLGVVDTIYEEEEEEDEDEDEDDESFNSLSFTPCASLSLTPSPDPSLERSVKEWTQATGVKPDVVVQVNGDLFHLHREPLVSHSGYFERHLAASSAVAVSPPSSMTAETFAGVAGFCYGCRVALSQTNLAAVWVAAEWLQMGGNDTGLVAQAESYFHREVVTSGEDPAATVLRSCAAFQLSPEAEAAAAAEVAASCVEALAASGGGGDGRWTEDLAALSVEQFRRLAAAIRGHDGELTEEEKVRICSNINCMNLSPGVLVHLVQNPCLPVRFVVQAMLVEQLHTRRLILDRAAVACLGDRGAGEDDDIGDAVERVQPPPTLGAILQRDAARRHASQIRAAAEATSLRIESLERDLSGLRQRLRWSEEKRADMESVRSSSFRIVRGAEADEELVLTAGKGSAPRSGGLGRRLMRGLRQLFQKTPEAGGQESSARSAGRDVEVAGKVRRGHRRNNSFS</sequence>
<evidence type="ECO:0008006" key="10">
    <source>
        <dbReference type="Google" id="ProtNLM"/>
    </source>
</evidence>
<dbReference type="AlphaFoldDB" id="A0A8J5GWY8"/>
<organism evidence="8 9">
    <name type="scientific">Zingiber officinale</name>
    <name type="common">Ginger</name>
    <name type="synonym">Amomum zingiber</name>
    <dbReference type="NCBI Taxonomy" id="94328"/>
    <lineage>
        <taxon>Eukaryota</taxon>
        <taxon>Viridiplantae</taxon>
        <taxon>Streptophyta</taxon>
        <taxon>Embryophyta</taxon>
        <taxon>Tracheophyta</taxon>
        <taxon>Spermatophyta</taxon>
        <taxon>Magnoliopsida</taxon>
        <taxon>Liliopsida</taxon>
        <taxon>Zingiberales</taxon>
        <taxon>Zingiberaceae</taxon>
        <taxon>Zingiber</taxon>
    </lineage>
</organism>
<dbReference type="InterPro" id="IPR000210">
    <property type="entry name" value="BTB/POZ_dom"/>
</dbReference>
<keyword evidence="4" id="KW-0175">Coiled coil</keyword>
<keyword evidence="9" id="KW-1185">Reference proteome</keyword>
<dbReference type="EMBL" id="JACMSC010000008">
    <property type="protein sequence ID" value="KAG6511546.1"/>
    <property type="molecule type" value="Genomic_DNA"/>
</dbReference>
<feature type="compositionally biased region" description="Basic residues" evidence="5">
    <location>
        <begin position="449"/>
        <end position="461"/>
    </location>
</feature>
<dbReference type="Gene3D" id="3.30.710.10">
    <property type="entry name" value="Potassium Channel Kv1.1, Chain A"/>
    <property type="match status" value="1"/>
</dbReference>
<dbReference type="GO" id="GO:0016567">
    <property type="term" value="P:protein ubiquitination"/>
    <property type="evidence" value="ECO:0007669"/>
    <property type="project" value="UniProtKB-UniPathway"/>
</dbReference>